<dbReference type="PANTHER" id="PTHR30069">
    <property type="entry name" value="TONB-DEPENDENT OUTER MEMBRANE RECEPTOR"/>
    <property type="match status" value="1"/>
</dbReference>
<accession>A0A6L9L2L9</accession>
<evidence type="ECO:0000313" key="15">
    <source>
        <dbReference type="Proteomes" id="UP000474175"/>
    </source>
</evidence>
<sequence length="767" mass="84756">MKNTFIWLLLHIGLMILPAINGLNAQSLAGSTVEGNVTVADGSPAAFATIRVKGSKNVTAADKNGHFMLTNLLPGKHDIQISMMGYETNSQSVTIEKGKPAQVVVQLKPGHNQLNEVVVTGQYEPQSLKKSVYNVRVIDSERIRLRAPVNVMGVLNNELGFRFSNDLTLGTTDVQLMGMSGRNVKILLDGLPMVDRGDTRESLNQIDINSIDRIEIVEGPMSVSYGSDALAGVINIITKKPGSEQLGITARIQEETANQDYNFLTNQGLHIQNVGVTWQKKGWNASAGITNNTFGGWQGQSIGRAKEWLPKDQLFGHGKLGYRTDNATIYYRLDALKENLLSEGPANVNTNQARDQKYITYRYVHQLQGDWKTSDRFQLNTQASYTDYQRRTQTTILDVTTGRRTLSLGEGEQDVSKFSSQTYRVTASYKASSIVSVQPGLDINLDGATGARIQGSPTINDFAFFVSSTLNPTSRISIRPGLRFIKNSVYDAPPVIPSLNTKFALTSTLDLRLTYARGFRSPALRELYFNFFDASHSIKGNPNLKAENSNSFNGSLAWQPTRTFKSTLGFFYNSFNNLISYGIDPNDPRISMTINIDKFKTTGATLENVFNWKDLSATIGFSYIGRYNNLLATPDTVSYANGQLTTFMWSPEVNTNLTYTLRAIDTKVSLFYKYSGKRPNYLATVNSDGQVTATLTEIAAFHWADLTVTKPIAKFLTLTAGAKNLFNITRLANNSTDTGGAHNASGPSPVSYGRSYFLGLNFQWYKN</sequence>
<dbReference type="Gene3D" id="2.40.170.20">
    <property type="entry name" value="TonB-dependent receptor, beta-barrel domain"/>
    <property type="match status" value="1"/>
</dbReference>
<evidence type="ECO:0000259" key="12">
    <source>
        <dbReference type="Pfam" id="PF00593"/>
    </source>
</evidence>
<dbReference type="EMBL" id="JAAFZH010000001">
    <property type="protein sequence ID" value="NDU93722.1"/>
    <property type="molecule type" value="Genomic_DNA"/>
</dbReference>
<dbReference type="Pfam" id="PF07715">
    <property type="entry name" value="Plug"/>
    <property type="match status" value="1"/>
</dbReference>
<dbReference type="InterPro" id="IPR012910">
    <property type="entry name" value="Plug_dom"/>
</dbReference>
<dbReference type="GO" id="GO:0015344">
    <property type="term" value="F:siderophore uptake transmembrane transporter activity"/>
    <property type="evidence" value="ECO:0007669"/>
    <property type="project" value="TreeGrafter"/>
</dbReference>
<feature type="domain" description="TonB-dependent receptor plug" evidence="13">
    <location>
        <begin position="129"/>
        <end position="233"/>
    </location>
</feature>
<keyword evidence="3 10" id="KW-1134">Transmembrane beta strand</keyword>
<comment type="similarity">
    <text evidence="10 11">Belongs to the TonB-dependent receptor family.</text>
</comment>
<organism evidence="14 15">
    <name type="scientific">Spirosoma terrae</name>
    <dbReference type="NCBI Taxonomy" id="1968276"/>
    <lineage>
        <taxon>Bacteria</taxon>
        <taxon>Pseudomonadati</taxon>
        <taxon>Bacteroidota</taxon>
        <taxon>Cytophagia</taxon>
        <taxon>Cytophagales</taxon>
        <taxon>Cytophagaceae</taxon>
        <taxon>Spirosoma</taxon>
    </lineage>
</organism>
<dbReference type="Gene3D" id="2.60.40.1120">
    <property type="entry name" value="Carboxypeptidase-like, regulatory domain"/>
    <property type="match status" value="1"/>
</dbReference>
<dbReference type="Pfam" id="PF00593">
    <property type="entry name" value="TonB_dep_Rec_b-barrel"/>
    <property type="match status" value="1"/>
</dbReference>
<evidence type="ECO:0000256" key="6">
    <source>
        <dbReference type="ARBA" id="ARBA00023077"/>
    </source>
</evidence>
<dbReference type="CDD" id="cd01347">
    <property type="entry name" value="ligand_gated_channel"/>
    <property type="match status" value="1"/>
</dbReference>
<name>A0A6L9L2L9_9BACT</name>
<dbReference type="InterPro" id="IPR013784">
    <property type="entry name" value="Carb-bd-like_fold"/>
</dbReference>
<protein>
    <submittedName>
        <fullName evidence="14">TonB-dependent receptor</fullName>
    </submittedName>
</protein>
<evidence type="ECO:0000256" key="3">
    <source>
        <dbReference type="ARBA" id="ARBA00022452"/>
    </source>
</evidence>
<gene>
    <name evidence="14" type="ORF">GK108_02465</name>
</gene>
<dbReference type="PANTHER" id="PTHR30069:SF29">
    <property type="entry name" value="HEMOGLOBIN AND HEMOGLOBIN-HAPTOGLOBIN-BINDING PROTEIN 1-RELATED"/>
    <property type="match status" value="1"/>
</dbReference>
<dbReference type="Proteomes" id="UP000474175">
    <property type="component" value="Unassembled WGS sequence"/>
</dbReference>
<dbReference type="Gene3D" id="2.170.130.10">
    <property type="entry name" value="TonB-dependent receptor, plug domain"/>
    <property type="match status" value="1"/>
</dbReference>
<comment type="caution">
    <text evidence="14">The sequence shown here is derived from an EMBL/GenBank/DDBJ whole genome shotgun (WGS) entry which is preliminary data.</text>
</comment>
<evidence type="ECO:0000256" key="11">
    <source>
        <dbReference type="RuleBase" id="RU003357"/>
    </source>
</evidence>
<proteinExistence type="inferred from homology"/>
<keyword evidence="15" id="KW-1185">Reference proteome</keyword>
<dbReference type="InterPro" id="IPR036942">
    <property type="entry name" value="Beta-barrel_TonB_sf"/>
</dbReference>
<evidence type="ECO:0000259" key="13">
    <source>
        <dbReference type="Pfam" id="PF07715"/>
    </source>
</evidence>
<keyword evidence="7 10" id="KW-0472">Membrane</keyword>
<dbReference type="AlphaFoldDB" id="A0A6L9L2L9"/>
<feature type="domain" description="TonB-dependent receptor-like beta-barrel" evidence="12">
    <location>
        <begin position="315"/>
        <end position="725"/>
    </location>
</feature>
<keyword evidence="4 10" id="KW-0812">Transmembrane</keyword>
<dbReference type="PROSITE" id="PS52016">
    <property type="entry name" value="TONB_DEPENDENT_REC_3"/>
    <property type="match status" value="1"/>
</dbReference>
<dbReference type="Pfam" id="PF13715">
    <property type="entry name" value="CarbopepD_reg_2"/>
    <property type="match status" value="1"/>
</dbReference>
<evidence type="ECO:0000256" key="5">
    <source>
        <dbReference type="ARBA" id="ARBA00022729"/>
    </source>
</evidence>
<keyword evidence="5" id="KW-0732">Signal</keyword>
<evidence type="ECO:0000256" key="10">
    <source>
        <dbReference type="PROSITE-ProRule" id="PRU01360"/>
    </source>
</evidence>
<evidence type="ECO:0000256" key="7">
    <source>
        <dbReference type="ARBA" id="ARBA00023136"/>
    </source>
</evidence>
<evidence type="ECO:0000256" key="8">
    <source>
        <dbReference type="ARBA" id="ARBA00023170"/>
    </source>
</evidence>
<dbReference type="InterPro" id="IPR037066">
    <property type="entry name" value="Plug_dom_sf"/>
</dbReference>
<evidence type="ECO:0000313" key="14">
    <source>
        <dbReference type="EMBL" id="NDU93722.1"/>
    </source>
</evidence>
<reference evidence="14 15" key="1">
    <citation type="submission" date="2020-02" db="EMBL/GenBank/DDBJ databases">
        <title>Draft genome sequence of two Spirosoma agri KCTC 52727 and Spirosoma terrae KCTC 52035.</title>
        <authorList>
            <person name="Rojas J."/>
            <person name="Ambika Manirajan B."/>
            <person name="Suarez C."/>
            <person name="Ratering S."/>
            <person name="Schnell S."/>
        </authorList>
    </citation>
    <scope>NUCLEOTIDE SEQUENCE [LARGE SCALE GENOMIC DNA]</scope>
    <source>
        <strain evidence="14 15">KCTC 52035</strain>
    </source>
</reference>
<evidence type="ECO:0000256" key="9">
    <source>
        <dbReference type="ARBA" id="ARBA00023237"/>
    </source>
</evidence>
<dbReference type="GO" id="GO:0030246">
    <property type="term" value="F:carbohydrate binding"/>
    <property type="evidence" value="ECO:0007669"/>
    <property type="project" value="InterPro"/>
</dbReference>
<dbReference type="InterPro" id="IPR039426">
    <property type="entry name" value="TonB-dep_rcpt-like"/>
</dbReference>
<comment type="subcellular location">
    <subcellularLocation>
        <location evidence="1 10">Cell outer membrane</location>
        <topology evidence="1 10">Multi-pass membrane protein</topology>
    </subcellularLocation>
</comment>
<evidence type="ECO:0000256" key="1">
    <source>
        <dbReference type="ARBA" id="ARBA00004571"/>
    </source>
</evidence>
<dbReference type="GO" id="GO:0009279">
    <property type="term" value="C:cell outer membrane"/>
    <property type="evidence" value="ECO:0007669"/>
    <property type="project" value="UniProtKB-SubCell"/>
</dbReference>
<dbReference type="GO" id="GO:0044718">
    <property type="term" value="P:siderophore transmembrane transport"/>
    <property type="evidence" value="ECO:0007669"/>
    <property type="project" value="TreeGrafter"/>
</dbReference>
<keyword evidence="2 10" id="KW-0813">Transport</keyword>
<dbReference type="InterPro" id="IPR000531">
    <property type="entry name" value="Beta-barrel_TonB"/>
</dbReference>
<evidence type="ECO:0000256" key="2">
    <source>
        <dbReference type="ARBA" id="ARBA00022448"/>
    </source>
</evidence>
<dbReference type="SUPFAM" id="SSF49452">
    <property type="entry name" value="Starch-binding domain-like"/>
    <property type="match status" value="1"/>
</dbReference>
<dbReference type="RefSeq" id="WP_163942219.1">
    <property type="nucleotide sequence ID" value="NZ_JAAFZH010000001.1"/>
</dbReference>
<keyword evidence="9 10" id="KW-0998">Cell outer membrane</keyword>
<evidence type="ECO:0000256" key="4">
    <source>
        <dbReference type="ARBA" id="ARBA00022692"/>
    </source>
</evidence>
<dbReference type="SUPFAM" id="SSF56935">
    <property type="entry name" value="Porins"/>
    <property type="match status" value="1"/>
</dbReference>
<keyword evidence="6 11" id="KW-0798">TonB box</keyword>
<keyword evidence="8 14" id="KW-0675">Receptor</keyword>